<reference evidence="1 2" key="1">
    <citation type="journal article" date="2021" name="Elife">
        <title>Chloroplast acquisition without the gene transfer in kleptoplastic sea slugs, Plakobranchus ocellatus.</title>
        <authorList>
            <person name="Maeda T."/>
            <person name="Takahashi S."/>
            <person name="Yoshida T."/>
            <person name="Shimamura S."/>
            <person name="Takaki Y."/>
            <person name="Nagai Y."/>
            <person name="Toyoda A."/>
            <person name="Suzuki Y."/>
            <person name="Arimoto A."/>
            <person name="Ishii H."/>
            <person name="Satoh N."/>
            <person name="Nishiyama T."/>
            <person name="Hasebe M."/>
            <person name="Maruyama T."/>
            <person name="Minagawa J."/>
            <person name="Obokata J."/>
            <person name="Shigenobu S."/>
        </authorList>
    </citation>
    <scope>NUCLEOTIDE SEQUENCE [LARGE SCALE GENOMIC DNA]</scope>
</reference>
<dbReference type="AlphaFoldDB" id="A0AAV4JYK9"/>
<evidence type="ECO:0000313" key="2">
    <source>
        <dbReference type="Proteomes" id="UP000762676"/>
    </source>
</evidence>
<proteinExistence type="predicted"/>
<dbReference type="EMBL" id="BMAT01010426">
    <property type="protein sequence ID" value="GFS26602.1"/>
    <property type="molecule type" value="Genomic_DNA"/>
</dbReference>
<evidence type="ECO:0000313" key="1">
    <source>
        <dbReference type="EMBL" id="GFS26602.1"/>
    </source>
</evidence>
<keyword evidence="1" id="KW-0547">Nucleotide-binding</keyword>
<keyword evidence="1" id="KW-0378">Hydrolase</keyword>
<dbReference type="Proteomes" id="UP000762676">
    <property type="component" value="Unassembled WGS sequence"/>
</dbReference>
<sequence>MTFNLRMEKPKPVKRTIACRNLKGVDGRNFACDIKKEATNIKQPNTGAMLGAFNSNLRAILDKHAPLRTRTVTHRPSAPWMNEQIKDAKQE</sequence>
<keyword evidence="1" id="KW-0067">ATP-binding</keyword>
<gene>
    <name evidence="1" type="ORF">ElyMa_005219700</name>
</gene>
<organism evidence="1 2">
    <name type="scientific">Elysia marginata</name>
    <dbReference type="NCBI Taxonomy" id="1093978"/>
    <lineage>
        <taxon>Eukaryota</taxon>
        <taxon>Metazoa</taxon>
        <taxon>Spiralia</taxon>
        <taxon>Lophotrochozoa</taxon>
        <taxon>Mollusca</taxon>
        <taxon>Gastropoda</taxon>
        <taxon>Heterobranchia</taxon>
        <taxon>Euthyneura</taxon>
        <taxon>Panpulmonata</taxon>
        <taxon>Sacoglossa</taxon>
        <taxon>Placobranchoidea</taxon>
        <taxon>Plakobranchidae</taxon>
        <taxon>Elysia</taxon>
    </lineage>
</organism>
<name>A0AAV4JYK9_9GAST</name>
<keyword evidence="1" id="KW-0347">Helicase</keyword>
<dbReference type="GO" id="GO:0004386">
    <property type="term" value="F:helicase activity"/>
    <property type="evidence" value="ECO:0007669"/>
    <property type="project" value="UniProtKB-KW"/>
</dbReference>
<comment type="caution">
    <text evidence="1">The sequence shown here is derived from an EMBL/GenBank/DDBJ whole genome shotgun (WGS) entry which is preliminary data.</text>
</comment>
<accession>A0AAV4JYK9</accession>
<keyword evidence="2" id="KW-1185">Reference proteome</keyword>
<protein>
    <submittedName>
        <fullName evidence="1">ATP-dependent DNA helicase</fullName>
    </submittedName>
</protein>